<proteinExistence type="predicted"/>
<dbReference type="HOGENOM" id="CLU_350445_0_0_0"/>
<feature type="signal peptide" evidence="1">
    <location>
        <begin position="1"/>
        <end position="18"/>
    </location>
</feature>
<dbReference type="PROSITE" id="PS51257">
    <property type="entry name" value="PROKAR_LIPOPROTEIN"/>
    <property type="match status" value="1"/>
</dbReference>
<dbReference type="InterPro" id="IPR011989">
    <property type="entry name" value="ARM-like"/>
</dbReference>
<accession>A3ZYN8</accession>
<evidence type="ECO:0000313" key="3">
    <source>
        <dbReference type="Proteomes" id="UP000004358"/>
    </source>
</evidence>
<keyword evidence="1" id="KW-0732">Signal</keyword>
<reference evidence="2 3" key="1">
    <citation type="submission" date="2006-02" db="EMBL/GenBank/DDBJ databases">
        <authorList>
            <person name="Amann R."/>
            <person name="Ferriera S."/>
            <person name="Johnson J."/>
            <person name="Kravitz S."/>
            <person name="Halpern A."/>
            <person name="Remington K."/>
            <person name="Beeson K."/>
            <person name="Tran B."/>
            <person name="Rogers Y.-H."/>
            <person name="Friedman R."/>
            <person name="Venter J.C."/>
        </authorList>
    </citation>
    <scope>NUCLEOTIDE SEQUENCE [LARGE SCALE GENOMIC DNA]</scope>
    <source>
        <strain evidence="2 3">DSM 3645</strain>
    </source>
</reference>
<dbReference type="Pfam" id="PF13646">
    <property type="entry name" value="HEAT_2"/>
    <property type="match status" value="1"/>
</dbReference>
<organism evidence="2 3">
    <name type="scientific">Blastopirellula marina DSM 3645</name>
    <dbReference type="NCBI Taxonomy" id="314230"/>
    <lineage>
        <taxon>Bacteria</taxon>
        <taxon>Pseudomonadati</taxon>
        <taxon>Planctomycetota</taxon>
        <taxon>Planctomycetia</taxon>
        <taxon>Pirellulales</taxon>
        <taxon>Pirellulaceae</taxon>
        <taxon>Blastopirellula</taxon>
    </lineage>
</organism>
<dbReference type="EMBL" id="AANZ01000021">
    <property type="protein sequence ID" value="EAQ78442.1"/>
    <property type="molecule type" value="Genomic_DNA"/>
</dbReference>
<dbReference type="SUPFAM" id="SSF48371">
    <property type="entry name" value="ARM repeat"/>
    <property type="match status" value="2"/>
</dbReference>
<feature type="chain" id="PRO_5002663912" description="HEAT repeat protein" evidence="1">
    <location>
        <begin position="19"/>
        <end position="803"/>
    </location>
</feature>
<name>A3ZYN8_9BACT</name>
<evidence type="ECO:0000256" key="1">
    <source>
        <dbReference type="SAM" id="SignalP"/>
    </source>
</evidence>
<gene>
    <name evidence="2" type="ORF">DSM3645_07116</name>
</gene>
<dbReference type="InterPro" id="IPR016024">
    <property type="entry name" value="ARM-type_fold"/>
</dbReference>
<sequence>MLALRNLAILLSVGLSTAGCFVARETVDLGAAANASAEFNALLDAADEPPEVEVGPPPADRAHKFALANAERRLQSTIQLPSRSGLRGKIVETDGWRLVRADRRFLTPFFRQTHWRHRELESVLREETADAMLLAATESENPLVRATAAIGRARRDQGDSPLLIDAVENRDLPTSTRSAALEALALVNDQAAIDQLYESRETWLAAEEPTPAQLLSAEKLETELMYALALRDNVRSDARVIAGLASEYDNVRAAALDAMYLDWSGELPPEAAQLLDDRAEMVSSAARRTAAPLAELRPAMMSAVMSQRRDAIYGMARSGQPEALEALSQLDENASIVCLLAATDVWAIRGDFQRIADLATHPEHRVRSAVAELLAIDQQQELLSAAPKLLDDSSSQVRDQALDSLEAWPIQPATAAILTALRKSESPYTGKVLAQRLAARLGEPSPASDETVAESLARLDKAWRTQFGSLPEENVAVTEDRVSRQAALELLQLVQQYEQAKTAQAATAAKRSLLTQQTALLATLDQLAPELQNVPLPRLQENVLPEINADFASWERAKQQSDTMRTSALRELARASRRHLLNQYLLQLVADSCRLDAPEEEMHAILEIVQQDNRPAAARIVGLALHHRAATVRRQSVAWCERYTSHDYAGMLSTLLTDKDRGVRLATAVALRYYPGRSTTTALLGMIGDRDDDLAVAAAGSLAYLQVQEGNDALNRFSRHRIERTRRLAVEAMGVSGDEAFAPTLIRMLGESQSVRHAALEALPKVVGEDIAAKEKGFRDTNSQIAAWQSWYAAKVGSTQVTY</sequence>
<dbReference type="RefSeq" id="WP_002655020.1">
    <property type="nucleotide sequence ID" value="NZ_CH672377.1"/>
</dbReference>
<dbReference type="Gene3D" id="1.25.10.10">
    <property type="entry name" value="Leucine-rich Repeat Variant"/>
    <property type="match status" value="2"/>
</dbReference>
<protein>
    <recommendedName>
        <fullName evidence="4">HEAT repeat protein</fullName>
    </recommendedName>
</protein>
<dbReference type="OrthoDB" id="9817015at2"/>
<evidence type="ECO:0000313" key="2">
    <source>
        <dbReference type="EMBL" id="EAQ78442.1"/>
    </source>
</evidence>
<comment type="caution">
    <text evidence="2">The sequence shown here is derived from an EMBL/GenBank/DDBJ whole genome shotgun (WGS) entry which is preliminary data.</text>
</comment>
<dbReference type="AlphaFoldDB" id="A3ZYN8"/>
<dbReference type="Proteomes" id="UP000004358">
    <property type="component" value="Unassembled WGS sequence"/>
</dbReference>
<evidence type="ECO:0008006" key="4">
    <source>
        <dbReference type="Google" id="ProtNLM"/>
    </source>
</evidence>